<dbReference type="InterPro" id="IPR001492">
    <property type="entry name" value="Flagellin"/>
</dbReference>
<protein>
    <submittedName>
        <fullName evidence="1">Flagellar hook-associated protein 3</fullName>
    </submittedName>
</protein>
<dbReference type="PANTHER" id="PTHR42792:SF1">
    <property type="entry name" value="FLAGELLAR HOOK-ASSOCIATED PROTEIN 3"/>
    <property type="match status" value="1"/>
</dbReference>
<evidence type="ECO:0000313" key="1">
    <source>
        <dbReference type="EMBL" id="ERI74176.1"/>
    </source>
</evidence>
<dbReference type="SUPFAM" id="SSF64518">
    <property type="entry name" value="Phase 1 flagellin"/>
    <property type="match status" value="1"/>
</dbReference>
<dbReference type="EMBL" id="AWSU01000342">
    <property type="protein sequence ID" value="ERI74176.1"/>
    <property type="molecule type" value="Genomic_DNA"/>
</dbReference>
<organism evidence="1 2">
    <name type="scientific">[Clostridium] symbiosum ATCC 14940</name>
    <dbReference type="NCBI Taxonomy" id="411472"/>
    <lineage>
        <taxon>Bacteria</taxon>
        <taxon>Bacillati</taxon>
        <taxon>Bacillota</taxon>
        <taxon>Clostridia</taxon>
        <taxon>Lachnospirales</taxon>
        <taxon>Lachnospiraceae</taxon>
        <taxon>Otoolea</taxon>
    </lineage>
</organism>
<reference evidence="1 2" key="1">
    <citation type="submission" date="2013-07" db="EMBL/GenBank/DDBJ databases">
        <authorList>
            <person name="Weinstock G."/>
            <person name="Sodergren E."/>
            <person name="Wylie T."/>
            <person name="Fulton L."/>
            <person name="Fulton R."/>
            <person name="Fronick C."/>
            <person name="O'Laughlin M."/>
            <person name="Godfrey J."/>
            <person name="Miner T."/>
            <person name="Herter B."/>
            <person name="Appelbaum E."/>
            <person name="Cordes M."/>
            <person name="Lek S."/>
            <person name="Wollam A."/>
            <person name="Pepin K.H."/>
            <person name="Palsikar V.B."/>
            <person name="Mitreva M."/>
            <person name="Wilson R.K."/>
        </authorList>
    </citation>
    <scope>NUCLEOTIDE SEQUENCE [LARGE SCALE GENOMIC DNA]</scope>
    <source>
        <strain evidence="1 2">ATCC 14940</strain>
    </source>
</reference>
<evidence type="ECO:0000313" key="2">
    <source>
        <dbReference type="Proteomes" id="UP000016491"/>
    </source>
</evidence>
<dbReference type="RefSeq" id="WP_021641518.1">
    <property type="nucleotide sequence ID" value="NZ_KE992859.1"/>
</dbReference>
<comment type="caution">
    <text evidence="1">The sequence shown here is derived from an EMBL/GenBank/DDBJ whole genome shotgun (WGS) entry which is preliminary data.</text>
</comment>
<keyword evidence="1" id="KW-0282">Flagellum</keyword>
<proteinExistence type="predicted"/>
<keyword evidence="1" id="KW-0969">Cilium</keyword>
<dbReference type="Proteomes" id="UP000016491">
    <property type="component" value="Unassembled WGS sequence"/>
</dbReference>
<accession>A0ABC9TSB9</accession>
<keyword evidence="1" id="KW-0966">Cell projection</keyword>
<name>A0ABC9TSB9_CLOSY</name>
<dbReference type="PANTHER" id="PTHR42792">
    <property type="entry name" value="FLAGELLIN"/>
    <property type="match status" value="1"/>
</dbReference>
<dbReference type="Gene3D" id="1.20.1330.10">
    <property type="entry name" value="f41 fragment of flagellin, N-terminal domain"/>
    <property type="match status" value="1"/>
</dbReference>
<dbReference type="AlphaFoldDB" id="A0ABC9TSB9"/>
<gene>
    <name evidence="1" type="ORF">CLOSYM_04296</name>
</gene>
<sequence length="332" mass="36233">MRITTNSVMNNYIYNLNTIMGNRDSAGNQTMTHRKFTKASQDPRSAQTASLLHRRYLQNKDYISTVKAHQERLDMVSSALEDIQGQGSKVLKDSALKAINGTTSASERSAFAETFRQIQESMLQYANTTYQGKYIFGGCHNDSAPFSGSGSRITYVGTDVTSGQIAALDTLSQEKAYVDIGLGLNNGPVSDSNTLNTSIPGIAVLGYGVTPDGISKNLIALTGQMSELLKSSEGDWVNGGAQRFKDMMSQYEDSLNQVIDTQSAIGVQSQSLEITASRLNDLDLTYNTQIVDVEYVNDAEAISEYYYAQYTYNAALRVGSSILGPSLLDFLK</sequence>